<evidence type="ECO:0000313" key="2">
    <source>
        <dbReference type="Proteomes" id="UP001281130"/>
    </source>
</evidence>
<dbReference type="Proteomes" id="UP001281130">
    <property type="component" value="Unassembled WGS sequence"/>
</dbReference>
<evidence type="ECO:0000313" key="1">
    <source>
        <dbReference type="EMBL" id="MDX5894868.1"/>
    </source>
</evidence>
<dbReference type="RefSeq" id="WP_143534009.1">
    <property type="nucleotide sequence ID" value="NZ_CP007514.1"/>
</dbReference>
<accession>A0AB35T5Y2</accession>
<name>A0AB35T5Y2_RUBRA</name>
<reference evidence="1" key="1">
    <citation type="submission" date="2023-11" db="EMBL/GenBank/DDBJ databases">
        <title>MicrobeMod: A computational toolkit for identifying prokaryotic methylation and restriction-modification with nanopore sequencing.</title>
        <authorList>
            <person name="Crits-Christoph A."/>
            <person name="Kang S.C."/>
            <person name="Lee H."/>
            <person name="Ostrov N."/>
        </authorList>
    </citation>
    <scope>NUCLEOTIDE SEQUENCE</scope>
    <source>
        <strain evidence="1">ATCC 51242</strain>
    </source>
</reference>
<gene>
    <name evidence="1" type="ORF">SIL72_12640</name>
</gene>
<organism evidence="1 2">
    <name type="scientific">Rubrobacter radiotolerans</name>
    <name type="common">Arthrobacter radiotolerans</name>
    <dbReference type="NCBI Taxonomy" id="42256"/>
    <lineage>
        <taxon>Bacteria</taxon>
        <taxon>Bacillati</taxon>
        <taxon>Actinomycetota</taxon>
        <taxon>Rubrobacteria</taxon>
        <taxon>Rubrobacterales</taxon>
        <taxon>Rubrobacteraceae</taxon>
        <taxon>Rubrobacter</taxon>
    </lineage>
</organism>
<dbReference type="EMBL" id="JAWXXX010000001">
    <property type="protein sequence ID" value="MDX5894868.1"/>
    <property type="molecule type" value="Genomic_DNA"/>
</dbReference>
<protein>
    <submittedName>
        <fullName evidence="1">Uncharacterized protein</fullName>
    </submittedName>
</protein>
<sequence length="96" mass="11025">MARFSYKVYGATLGYYEDGSDYVILHVSDEIDEVVRQIKIPNIKQPNSGRTTWTILVQEEGKLEDPDDWKFAPDDPKLIPHLEYVEPGEMVLNTPV</sequence>
<proteinExistence type="predicted"/>
<comment type="caution">
    <text evidence="1">The sequence shown here is derived from an EMBL/GenBank/DDBJ whole genome shotgun (WGS) entry which is preliminary data.</text>
</comment>
<dbReference type="AlphaFoldDB" id="A0AB35T5Y2"/>